<feature type="active site" description="Schiff-base intermediate with substrate; via topaquinone" evidence="9">
    <location>
        <position position="385"/>
    </location>
</feature>
<evidence type="ECO:0000256" key="1">
    <source>
        <dbReference type="ARBA" id="ARBA00001935"/>
    </source>
</evidence>
<dbReference type="Gene3D" id="3.10.450.40">
    <property type="match status" value="2"/>
</dbReference>
<comment type="subunit">
    <text evidence="3">Homodimer.</text>
</comment>
<protein>
    <recommendedName>
        <fullName evidence="11">Amine oxidase</fullName>
        <ecNumber evidence="11">1.4.3.-</ecNumber>
    </recommendedName>
</protein>
<dbReference type="RefSeq" id="WP_125560891.1">
    <property type="nucleotide sequence ID" value="NZ_RBVX01000039.1"/>
</dbReference>
<dbReference type="Pfam" id="PF02728">
    <property type="entry name" value="Cu_amine_oxidN3"/>
    <property type="match status" value="1"/>
</dbReference>
<dbReference type="Pfam" id="PF02727">
    <property type="entry name" value="Cu_amine_oxidN2"/>
    <property type="match status" value="1"/>
</dbReference>
<feature type="domain" description="Copper amine oxidase N2-terminal" evidence="13">
    <location>
        <begin position="13"/>
        <end position="94"/>
    </location>
</feature>
<keyword evidence="6 11" id="KW-0560">Oxidoreductase</keyword>
<dbReference type="AlphaFoldDB" id="A0A428MW08"/>
<dbReference type="Pfam" id="PF01179">
    <property type="entry name" value="Cu_amine_oxid"/>
    <property type="match status" value="1"/>
</dbReference>
<organism evidence="15 16">
    <name type="scientific">Salibacterium salarium</name>
    <dbReference type="NCBI Taxonomy" id="284579"/>
    <lineage>
        <taxon>Bacteria</taxon>
        <taxon>Bacillati</taxon>
        <taxon>Bacillota</taxon>
        <taxon>Bacilli</taxon>
        <taxon>Bacillales</taxon>
        <taxon>Bacillaceae</taxon>
    </lineage>
</organism>
<dbReference type="FunFam" id="2.70.98.20:FF:000001">
    <property type="entry name" value="Amine oxidase"/>
    <property type="match status" value="1"/>
</dbReference>
<keyword evidence="5 9" id="KW-0801">TPQ</keyword>
<comment type="caution">
    <text evidence="15">The sequence shown here is derived from an EMBL/GenBank/DDBJ whole genome shotgun (WGS) entry which is preliminary data.</text>
</comment>
<sequence length="644" mass="73019">MIILEKTTQKTYHPLEPLTTGEINKAGRLIKDSDAVSDDCLFVSVSLHEPPKKQVLDYPSESIERKAFVILINRVEETTYEVVVSISNETILSVENIPDVQPAIVPDEFEQCEETIKNHPEIIEAVKKRGIDDMENVMVDPWSAGNFGYEEEEGKRIARAMCWLKKDEYDNGYARPISGLYAFVDLNKLEVISVIDKGPVSIPPLDGNYAADRVPNQRTDINPLDIIQEEGPSFHIDGHHIYWQKWNIRFGFTAREGLVLHQVSYTDQGEERPILFRASLSEMVVPYADPEDPVSRNNAFDAGEYGIGMLANSLELGCDCLGEIRYFDGVVSNSKGEAAVIPNAICLHEEDYGILWKHTDWRTDHVEVRRSRRLVLSSISTVGNYEYGFFWCFYQDGNIEFEVKLTGILHTQALEPGETSLYGNLVAPQLYAPHHQHFFNVRLDMMIDGVQNTVSEVNTEQCPADENNPYKNAFVPKTTAFTSEQESIRDVNTASARYWKVSNPNKTNIVGAPVSYKLFPGENCFPYAHEDSSILQRAGFLKHHMHVTPYKEDERYASGDYPNQHPGGAGLTTWMEQDRSIENDDVVVWYTMGHHHITRPEDWPVMPVAYMGFSLKPVGFFDQNPAIDVPPSKPKHQADHCHCD</sequence>
<dbReference type="InterPro" id="IPR049947">
    <property type="entry name" value="Cu_Am_Ox_Cu-bd"/>
</dbReference>
<keyword evidence="16" id="KW-1185">Reference proteome</keyword>
<dbReference type="GO" id="GO:0009308">
    <property type="term" value="P:amine metabolic process"/>
    <property type="evidence" value="ECO:0007669"/>
    <property type="project" value="UniProtKB-UniRule"/>
</dbReference>
<feature type="domain" description="Copper amine oxidase catalytic" evidence="12">
    <location>
        <begin position="225"/>
        <end position="627"/>
    </location>
</feature>
<keyword evidence="7 11" id="KW-0186">Copper</keyword>
<dbReference type="PANTHER" id="PTHR10638:SF41">
    <property type="entry name" value="AMINE OXIDASE"/>
    <property type="match status" value="1"/>
</dbReference>
<evidence type="ECO:0000256" key="7">
    <source>
        <dbReference type="ARBA" id="ARBA00023008"/>
    </source>
</evidence>
<keyword evidence="4 11" id="KW-0479">Metal-binding</keyword>
<feature type="modified residue" description="2',4',5'-topaquinone" evidence="10">
    <location>
        <position position="385"/>
    </location>
</feature>
<comment type="cofactor">
    <cofactor evidence="1">
        <name>Cu cation</name>
        <dbReference type="ChEBI" id="CHEBI:23378"/>
    </cofactor>
</comment>
<dbReference type="SUPFAM" id="SSF54416">
    <property type="entry name" value="Amine oxidase N-terminal region"/>
    <property type="match status" value="2"/>
</dbReference>
<accession>A0A428MW08</accession>
<dbReference type="InterPro" id="IPR015798">
    <property type="entry name" value="Cu_amine_oxidase_C"/>
</dbReference>
<name>A0A428MW08_9BACI</name>
<evidence type="ECO:0000259" key="12">
    <source>
        <dbReference type="Pfam" id="PF01179"/>
    </source>
</evidence>
<evidence type="ECO:0000256" key="8">
    <source>
        <dbReference type="ARBA" id="ARBA00023157"/>
    </source>
</evidence>
<evidence type="ECO:0000256" key="6">
    <source>
        <dbReference type="ARBA" id="ARBA00023002"/>
    </source>
</evidence>
<dbReference type="InterPro" id="IPR049948">
    <property type="entry name" value="Cu_Am_ox_TPQ-bd"/>
</dbReference>
<dbReference type="InterPro" id="IPR015802">
    <property type="entry name" value="Cu_amine_oxidase_N3"/>
</dbReference>
<dbReference type="InterPro" id="IPR016182">
    <property type="entry name" value="Cu_amine_oxidase_N-reg"/>
</dbReference>
<dbReference type="EMBL" id="RBVX01000039">
    <property type="protein sequence ID" value="RSL30317.1"/>
    <property type="molecule type" value="Genomic_DNA"/>
</dbReference>
<feature type="active site" description="Proton acceptor" evidence="9">
    <location>
        <position position="301"/>
    </location>
</feature>
<gene>
    <name evidence="15" type="ORF">D7Z54_26760</name>
</gene>
<comment type="similarity">
    <text evidence="2 11">Belongs to the copper/topaquinone oxidase family.</text>
</comment>
<dbReference type="SUPFAM" id="SSF49998">
    <property type="entry name" value="Amine oxidase catalytic domain"/>
    <property type="match status" value="1"/>
</dbReference>
<evidence type="ECO:0000256" key="11">
    <source>
        <dbReference type="RuleBase" id="RU000672"/>
    </source>
</evidence>
<dbReference type="GO" id="GO:0048038">
    <property type="term" value="F:quinone binding"/>
    <property type="evidence" value="ECO:0007669"/>
    <property type="project" value="InterPro"/>
</dbReference>
<reference evidence="15 16" key="1">
    <citation type="submission" date="2018-10" db="EMBL/GenBank/DDBJ databases">
        <title>Draft genome sequence of Bacillus salarius IM0101, isolated from a hypersaline soil in Inner Mongolia, China.</title>
        <authorList>
            <person name="Yamprayoonswat W."/>
            <person name="Boonvisut S."/>
            <person name="Jumpathong W."/>
            <person name="Sittihan S."/>
            <person name="Ruangsuj P."/>
            <person name="Wanthongcharoen S."/>
            <person name="Thongpramul N."/>
            <person name="Pimmason S."/>
            <person name="Yu B."/>
            <person name="Yasawong M."/>
        </authorList>
    </citation>
    <scope>NUCLEOTIDE SEQUENCE [LARGE SCALE GENOMIC DNA]</scope>
    <source>
        <strain evidence="15 16">IM0101</strain>
    </source>
</reference>
<dbReference type="PROSITE" id="PS01164">
    <property type="entry name" value="COPPER_AMINE_OXID_1"/>
    <property type="match status" value="1"/>
</dbReference>
<dbReference type="InterPro" id="IPR000269">
    <property type="entry name" value="Cu_amine_oxidase"/>
</dbReference>
<dbReference type="GO" id="GO:0008131">
    <property type="term" value="F:primary methylamine oxidase activity"/>
    <property type="evidence" value="ECO:0007669"/>
    <property type="project" value="InterPro"/>
</dbReference>
<evidence type="ECO:0000313" key="16">
    <source>
        <dbReference type="Proteomes" id="UP000275076"/>
    </source>
</evidence>
<dbReference type="PANTHER" id="PTHR10638">
    <property type="entry name" value="COPPER AMINE OXIDASE"/>
    <property type="match status" value="1"/>
</dbReference>
<evidence type="ECO:0000256" key="3">
    <source>
        <dbReference type="ARBA" id="ARBA00011738"/>
    </source>
</evidence>
<evidence type="ECO:0000256" key="10">
    <source>
        <dbReference type="PIRSR" id="PIRSR600269-51"/>
    </source>
</evidence>
<evidence type="ECO:0000256" key="9">
    <source>
        <dbReference type="PIRSR" id="PIRSR600269-50"/>
    </source>
</evidence>
<evidence type="ECO:0000259" key="13">
    <source>
        <dbReference type="Pfam" id="PF02727"/>
    </source>
</evidence>
<dbReference type="NCBIfam" id="NF008559">
    <property type="entry name" value="PRK11504.1"/>
    <property type="match status" value="1"/>
</dbReference>
<dbReference type="OrthoDB" id="9772590at2"/>
<dbReference type="GO" id="GO:0005507">
    <property type="term" value="F:copper ion binding"/>
    <property type="evidence" value="ECO:0007669"/>
    <property type="project" value="InterPro"/>
</dbReference>
<proteinExistence type="inferred from homology"/>
<evidence type="ECO:0000313" key="15">
    <source>
        <dbReference type="EMBL" id="RSL30317.1"/>
    </source>
</evidence>
<dbReference type="Proteomes" id="UP000275076">
    <property type="component" value="Unassembled WGS sequence"/>
</dbReference>
<evidence type="ECO:0000256" key="4">
    <source>
        <dbReference type="ARBA" id="ARBA00022723"/>
    </source>
</evidence>
<evidence type="ECO:0000256" key="2">
    <source>
        <dbReference type="ARBA" id="ARBA00007983"/>
    </source>
</evidence>
<keyword evidence="8" id="KW-1015">Disulfide bond</keyword>
<dbReference type="InterPro" id="IPR036460">
    <property type="entry name" value="Cu_amine_oxidase_C_sf"/>
</dbReference>
<dbReference type="Gene3D" id="2.70.98.20">
    <property type="entry name" value="Copper amine oxidase, catalytic domain"/>
    <property type="match status" value="1"/>
</dbReference>
<evidence type="ECO:0000259" key="14">
    <source>
        <dbReference type="Pfam" id="PF02728"/>
    </source>
</evidence>
<comment type="PTM">
    <text evidence="10 11">Topaquinone (TPQ) is generated by copper-dependent autoxidation of a specific tyrosyl residue.</text>
</comment>
<dbReference type="InterPro" id="IPR015800">
    <property type="entry name" value="Cu_amine_oxidase_N2"/>
</dbReference>
<comment type="cofactor">
    <cofactor evidence="11">
        <name>Cu cation</name>
        <dbReference type="ChEBI" id="CHEBI:23378"/>
    </cofactor>
    <text evidence="11">Contains 1 topaquinone per subunit.</text>
</comment>
<evidence type="ECO:0000256" key="5">
    <source>
        <dbReference type="ARBA" id="ARBA00022772"/>
    </source>
</evidence>
<dbReference type="PROSITE" id="PS01165">
    <property type="entry name" value="COPPER_AMINE_OXID_2"/>
    <property type="match status" value="1"/>
</dbReference>
<feature type="domain" description="Copper amine oxidase N3-terminal" evidence="14">
    <location>
        <begin position="103"/>
        <end position="196"/>
    </location>
</feature>
<dbReference type="EC" id="1.4.3.-" evidence="11"/>